<feature type="domain" description="Flagellar assembly protein FliH/Type III secretion system HrpE" evidence="11">
    <location>
        <begin position="58"/>
        <end position="184"/>
    </location>
</feature>
<evidence type="ECO:0000259" key="11">
    <source>
        <dbReference type="Pfam" id="PF02108"/>
    </source>
</evidence>
<dbReference type="AlphaFoldDB" id="A0A1E7Q7X5"/>
<feature type="region of interest" description="Disordered" evidence="10">
    <location>
        <begin position="1"/>
        <end position="49"/>
    </location>
</feature>
<evidence type="ECO:0000313" key="13">
    <source>
        <dbReference type="Proteomes" id="UP000242258"/>
    </source>
</evidence>
<dbReference type="PANTHER" id="PTHR34982">
    <property type="entry name" value="YOP PROTEINS TRANSLOCATION PROTEIN L"/>
    <property type="match status" value="1"/>
</dbReference>
<keyword evidence="9" id="KW-1006">Bacterial flagellum protein export</keyword>
<dbReference type="PRINTS" id="PR01003">
    <property type="entry name" value="FLGFLIH"/>
</dbReference>
<evidence type="ECO:0000256" key="6">
    <source>
        <dbReference type="ARBA" id="ARBA00022490"/>
    </source>
</evidence>
<keyword evidence="8" id="KW-0653">Protein transport</keyword>
<dbReference type="PANTHER" id="PTHR34982:SF1">
    <property type="entry name" value="FLAGELLAR ASSEMBLY PROTEIN FLIH"/>
    <property type="match status" value="1"/>
</dbReference>
<keyword evidence="13" id="KW-1185">Reference proteome</keyword>
<dbReference type="Proteomes" id="UP000242258">
    <property type="component" value="Unassembled WGS sequence"/>
</dbReference>
<organism evidence="12 13">
    <name type="scientific">Rheinheimera salexigens</name>
    <dbReference type="NCBI Taxonomy" id="1628148"/>
    <lineage>
        <taxon>Bacteria</taxon>
        <taxon>Pseudomonadati</taxon>
        <taxon>Pseudomonadota</taxon>
        <taxon>Gammaproteobacteria</taxon>
        <taxon>Chromatiales</taxon>
        <taxon>Chromatiaceae</taxon>
        <taxon>Rheinheimera</taxon>
    </lineage>
</organism>
<keyword evidence="6" id="KW-0963">Cytoplasm</keyword>
<dbReference type="InterPro" id="IPR018035">
    <property type="entry name" value="Flagellar_FliH/T3SS_HrpE"/>
</dbReference>
<dbReference type="GO" id="GO:0003774">
    <property type="term" value="F:cytoskeletal motor activity"/>
    <property type="evidence" value="ECO:0007669"/>
    <property type="project" value="InterPro"/>
</dbReference>
<evidence type="ECO:0000256" key="7">
    <source>
        <dbReference type="ARBA" id="ARBA00022795"/>
    </source>
</evidence>
<reference evidence="13" key="1">
    <citation type="submission" date="2016-09" db="EMBL/GenBank/DDBJ databases">
        <authorList>
            <person name="Wan X."/>
            <person name="Hou S."/>
        </authorList>
    </citation>
    <scope>NUCLEOTIDE SEQUENCE [LARGE SCALE GENOMIC DNA]</scope>
    <source>
        <strain evidence="13">KH87</strain>
    </source>
</reference>
<feature type="compositionally biased region" description="Basic and acidic residues" evidence="10">
    <location>
        <begin position="217"/>
        <end position="229"/>
    </location>
</feature>
<evidence type="ECO:0000313" key="12">
    <source>
        <dbReference type="EMBL" id="OEY70285.1"/>
    </source>
</evidence>
<dbReference type="InterPro" id="IPR000563">
    <property type="entry name" value="Flag_FliH"/>
</dbReference>
<dbReference type="Pfam" id="PF02108">
    <property type="entry name" value="FliH"/>
    <property type="match status" value="1"/>
</dbReference>
<gene>
    <name evidence="12" type="ORF">BI198_12420</name>
</gene>
<evidence type="ECO:0000256" key="10">
    <source>
        <dbReference type="SAM" id="MobiDB-lite"/>
    </source>
</evidence>
<dbReference type="GO" id="GO:0044781">
    <property type="term" value="P:bacterial-type flagellum organization"/>
    <property type="evidence" value="ECO:0007669"/>
    <property type="project" value="UniProtKB-KW"/>
</dbReference>
<sequence length="288" mass="31135">MEQIRQAAYDEGFAEGKEEGFSKGYAEGREQGQQDGMVQGQAEGKKNGLADAEQELTAQREQLTALLSQLQQPLLAVNEQVKQQLLQLSLAMAQAVIAVEAKTNPDVILQAISDATSALPLQSKNVVIKLNPIDIAKVEQFYSAADITKNGWQLTPAVNVSEGGCLVQSTLSSVDRSLEQRIETSLAHFIELEQLDKQDAAKNIADSPDSNVSEDLSSERESPEGEHSKNQAAESAADDKNATDPEATDPEATEPAAAEQNYTAAEESHLDASSKANRRLDKDLDEEQ</sequence>
<proteinExistence type="inferred from homology"/>
<name>A0A1E7Q7X5_9GAMM</name>
<keyword evidence="5" id="KW-0813">Transport</keyword>
<evidence type="ECO:0000256" key="8">
    <source>
        <dbReference type="ARBA" id="ARBA00022927"/>
    </source>
</evidence>
<evidence type="ECO:0000256" key="9">
    <source>
        <dbReference type="ARBA" id="ARBA00023225"/>
    </source>
</evidence>
<comment type="similarity">
    <text evidence="3">Belongs to the FliH family.</text>
</comment>
<feature type="region of interest" description="Disordered" evidence="10">
    <location>
        <begin position="204"/>
        <end position="288"/>
    </location>
</feature>
<evidence type="ECO:0000256" key="1">
    <source>
        <dbReference type="ARBA" id="ARBA00003041"/>
    </source>
</evidence>
<evidence type="ECO:0000256" key="4">
    <source>
        <dbReference type="ARBA" id="ARBA00016507"/>
    </source>
</evidence>
<comment type="subcellular location">
    <subcellularLocation>
        <location evidence="2">Cytoplasm</location>
    </subcellularLocation>
</comment>
<keyword evidence="7" id="KW-1005">Bacterial flagellum biogenesis</keyword>
<dbReference type="InterPro" id="IPR051472">
    <property type="entry name" value="T3SS_Stator/FliH"/>
</dbReference>
<comment type="caution">
    <text evidence="12">The sequence shown here is derived from an EMBL/GenBank/DDBJ whole genome shotgun (WGS) entry which is preliminary data.</text>
</comment>
<feature type="compositionally biased region" description="Basic and acidic residues" evidence="10">
    <location>
        <begin position="14"/>
        <end position="32"/>
    </location>
</feature>
<feature type="compositionally biased region" description="Basic and acidic residues" evidence="10">
    <location>
        <begin position="266"/>
        <end position="282"/>
    </location>
</feature>
<evidence type="ECO:0000256" key="5">
    <source>
        <dbReference type="ARBA" id="ARBA00022448"/>
    </source>
</evidence>
<dbReference type="GO" id="GO:0071973">
    <property type="term" value="P:bacterial-type flagellum-dependent cell motility"/>
    <property type="evidence" value="ECO:0007669"/>
    <property type="project" value="InterPro"/>
</dbReference>
<dbReference type="GO" id="GO:0009288">
    <property type="term" value="C:bacterial-type flagellum"/>
    <property type="evidence" value="ECO:0007669"/>
    <property type="project" value="InterPro"/>
</dbReference>
<accession>A0A1E7Q7X5</accession>
<evidence type="ECO:0000256" key="2">
    <source>
        <dbReference type="ARBA" id="ARBA00004496"/>
    </source>
</evidence>
<dbReference type="GO" id="GO:0015031">
    <property type="term" value="P:protein transport"/>
    <property type="evidence" value="ECO:0007669"/>
    <property type="project" value="UniProtKB-KW"/>
</dbReference>
<dbReference type="EMBL" id="MKEK01000001">
    <property type="protein sequence ID" value="OEY70285.1"/>
    <property type="molecule type" value="Genomic_DNA"/>
</dbReference>
<dbReference type="STRING" id="1628148.BI198_12420"/>
<comment type="function">
    <text evidence="1">Needed for flagellar regrowth and assembly.</text>
</comment>
<dbReference type="GO" id="GO:0005829">
    <property type="term" value="C:cytosol"/>
    <property type="evidence" value="ECO:0007669"/>
    <property type="project" value="TreeGrafter"/>
</dbReference>
<evidence type="ECO:0000256" key="3">
    <source>
        <dbReference type="ARBA" id="ARBA00006602"/>
    </source>
</evidence>
<protein>
    <recommendedName>
        <fullName evidence="4">Flagellar assembly protein FliH</fullName>
    </recommendedName>
</protein>